<keyword evidence="2" id="KW-0862">Zinc</keyword>
<dbReference type="SMART" id="SM00109">
    <property type="entry name" value="C1"/>
    <property type="match status" value="1"/>
</dbReference>
<dbReference type="PANTHER" id="PTHR46199">
    <property type="entry name" value="RAC GTPASE-ACTIVATING PROTEIN 1"/>
    <property type="match status" value="1"/>
</dbReference>
<evidence type="ECO:0000256" key="2">
    <source>
        <dbReference type="ARBA" id="ARBA00022833"/>
    </source>
</evidence>
<keyword evidence="3" id="KW-0175">Coiled coil</keyword>
<dbReference type="GO" id="GO:0007266">
    <property type="term" value="P:Rho protein signal transduction"/>
    <property type="evidence" value="ECO:0007669"/>
    <property type="project" value="TreeGrafter"/>
</dbReference>
<feature type="compositionally biased region" description="Basic and acidic residues" evidence="4">
    <location>
        <begin position="162"/>
        <end position="183"/>
    </location>
</feature>
<dbReference type="InterPro" id="IPR008936">
    <property type="entry name" value="Rho_GTPase_activation_prot"/>
</dbReference>
<evidence type="ECO:0000313" key="5">
    <source>
        <dbReference type="EMBL" id="KPM05874.1"/>
    </source>
</evidence>
<dbReference type="GO" id="GO:0030496">
    <property type="term" value="C:midbody"/>
    <property type="evidence" value="ECO:0007669"/>
    <property type="project" value="TreeGrafter"/>
</dbReference>
<dbReference type="Gene3D" id="1.10.555.10">
    <property type="entry name" value="Rho GTPase activation protein"/>
    <property type="match status" value="1"/>
</dbReference>
<dbReference type="SMART" id="SM00324">
    <property type="entry name" value="RhoGAP"/>
    <property type="match status" value="1"/>
</dbReference>
<proteinExistence type="predicted"/>
<reference evidence="5 6" key="1">
    <citation type="journal article" date="2015" name="Parasit. Vectors">
        <title>Draft genome of the scabies mite.</title>
        <authorList>
            <person name="Rider S.D.Jr."/>
            <person name="Morgan M.S."/>
            <person name="Arlian L.G."/>
        </authorList>
    </citation>
    <scope>NUCLEOTIDE SEQUENCE [LARGE SCALE GENOMIC DNA]</scope>
    <source>
        <strain evidence="5">Arlian Lab</strain>
    </source>
</reference>
<feature type="region of interest" description="Disordered" evidence="4">
    <location>
        <begin position="405"/>
        <end position="442"/>
    </location>
</feature>
<dbReference type="AlphaFoldDB" id="A0A132A4P2"/>
<gene>
    <name evidence="5" type="ORF">QR98_0043460</name>
</gene>
<dbReference type="InterPro" id="IPR046349">
    <property type="entry name" value="C1-like_sf"/>
</dbReference>
<feature type="coiled-coil region" evidence="3">
    <location>
        <begin position="39"/>
        <end position="111"/>
    </location>
</feature>
<dbReference type="OrthoDB" id="2218807at2759"/>
<feature type="compositionally biased region" description="Basic and acidic residues" evidence="4">
    <location>
        <begin position="416"/>
        <end position="435"/>
    </location>
</feature>
<dbReference type="CDD" id="cd20821">
    <property type="entry name" value="C1_MgcRacGAP"/>
    <property type="match status" value="1"/>
</dbReference>
<dbReference type="GO" id="GO:0000281">
    <property type="term" value="P:mitotic cytokinesis"/>
    <property type="evidence" value="ECO:0007669"/>
    <property type="project" value="TreeGrafter"/>
</dbReference>
<dbReference type="SUPFAM" id="SSF57889">
    <property type="entry name" value="Cysteine-rich domain"/>
    <property type="match status" value="1"/>
</dbReference>
<dbReference type="GO" id="GO:0051233">
    <property type="term" value="C:spindle midzone"/>
    <property type="evidence" value="ECO:0007669"/>
    <property type="project" value="TreeGrafter"/>
</dbReference>
<evidence type="ECO:0000256" key="4">
    <source>
        <dbReference type="SAM" id="MobiDB-lite"/>
    </source>
</evidence>
<sequence length="634" mass="71887">MATPTSNNKLSLLAMYDDMCRFSNSFNAHNDYKKLIQFFKNLEEVRVKWAQALEDLRERDSLIQKLQNDNHDMNVRMQSLRMAFAREVKAKESLQKEYNDLKKKMEVIKDLMLEDKNSMPASSSRTQLMSMLNDFDRLHNYQEDDSSDGLLFDKSDDNIDVPKAKVPKLDSKPVKENAEKSSRPPEIQRIMSKIQNQFSVINEVSDEKDSILNTGFISEEEKIPSQTHLSSPLSKAFTKSTATIKSNSSALNRRASNQFYSKATLHRHNSKLEPERLDSRPHQFQYKKAFKSQICTACNKNIGFCTAYYACTECRGIAHTRCKDLLPTPCLPYLNGNDVRKMISSGGIGTPHYSRSGGKLLMIGDFANMNARPCVPALLIHCCNEIDRRIQLTLKDKKLKPHESSVIEHVVQTNPKRLDSEKPDSGLDESDHSQSESDSDPINVLKDVIMQMPVANRDSLAFLMLHLMKVANAECVTKMTTEALSNIFAPTIVGNSEFRQVSSSSLMRENTKQVTVMNALFLVSESFWNGLLKDQNFSPFEENRRETVTSLNDAANNCSKLAKISSSNLKALLNEQQQQSSSSKQFGTTSSTSQQAINKYLVSKSKKPNLISNDKDLRLLKKRTSTDYIRQTLY</sequence>
<dbReference type="VEuPathDB" id="VectorBase:SSCA006797"/>
<evidence type="ECO:0000256" key="3">
    <source>
        <dbReference type="SAM" id="Coils"/>
    </source>
</evidence>
<protein>
    <submittedName>
        <fullName evidence="5">Rac GTPase-activating protein 1-like protein</fullName>
    </submittedName>
</protein>
<evidence type="ECO:0000313" key="6">
    <source>
        <dbReference type="Proteomes" id="UP000616769"/>
    </source>
</evidence>
<accession>A0A132A4P2</accession>
<dbReference type="GO" id="GO:0005634">
    <property type="term" value="C:nucleus"/>
    <property type="evidence" value="ECO:0007669"/>
    <property type="project" value="TreeGrafter"/>
</dbReference>
<organism evidence="5 6">
    <name type="scientific">Sarcoptes scabiei</name>
    <name type="common">Itch mite</name>
    <name type="synonym">Acarus scabiei</name>
    <dbReference type="NCBI Taxonomy" id="52283"/>
    <lineage>
        <taxon>Eukaryota</taxon>
        <taxon>Metazoa</taxon>
        <taxon>Ecdysozoa</taxon>
        <taxon>Arthropoda</taxon>
        <taxon>Chelicerata</taxon>
        <taxon>Arachnida</taxon>
        <taxon>Acari</taxon>
        <taxon>Acariformes</taxon>
        <taxon>Sarcoptiformes</taxon>
        <taxon>Astigmata</taxon>
        <taxon>Psoroptidia</taxon>
        <taxon>Sarcoptoidea</taxon>
        <taxon>Sarcoptidae</taxon>
        <taxon>Sarcoptinae</taxon>
        <taxon>Sarcoptes</taxon>
    </lineage>
</organism>
<evidence type="ECO:0000256" key="1">
    <source>
        <dbReference type="ARBA" id="ARBA00022723"/>
    </source>
</evidence>
<dbReference type="PROSITE" id="PS50081">
    <property type="entry name" value="ZF_DAG_PE_2"/>
    <property type="match status" value="1"/>
</dbReference>
<dbReference type="GO" id="GO:0032154">
    <property type="term" value="C:cleavage furrow"/>
    <property type="evidence" value="ECO:0007669"/>
    <property type="project" value="TreeGrafter"/>
</dbReference>
<feature type="region of interest" description="Disordered" evidence="4">
    <location>
        <begin position="162"/>
        <end position="185"/>
    </location>
</feature>
<dbReference type="InterPro" id="IPR002219">
    <property type="entry name" value="PKC_DAG/PE"/>
</dbReference>
<dbReference type="PROSITE" id="PS00479">
    <property type="entry name" value="ZF_DAG_PE_1"/>
    <property type="match status" value="1"/>
</dbReference>
<dbReference type="EMBL" id="JXLN01010523">
    <property type="protein sequence ID" value="KPM05874.1"/>
    <property type="molecule type" value="Genomic_DNA"/>
</dbReference>
<dbReference type="InterPro" id="IPR000198">
    <property type="entry name" value="RhoGAP_dom"/>
</dbReference>
<keyword evidence="1" id="KW-0479">Metal-binding</keyword>
<dbReference type="GO" id="GO:0046872">
    <property type="term" value="F:metal ion binding"/>
    <property type="evidence" value="ECO:0007669"/>
    <property type="project" value="UniProtKB-KW"/>
</dbReference>
<name>A0A132A4P2_SARSC</name>
<dbReference type="PANTHER" id="PTHR46199:SF3">
    <property type="entry name" value="RAC GTPASE-ACTIVATING PROTEIN 1"/>
    <property type="match status" value="1"/>
</dbReference>
<dbReference type="SUPFAM" id="SSF48350">
    <property type="entry name" value="GTPase activation domain, GAP"/>
    <property type="match status" value="1"/>
</dbReference>
<dbReference type="GO" id="GO:0097149">
    <property type="term" value="C:centralspindlin complex"/>
    <property type="evidence" value="ECO:0007669"/>
    <property type="project" value="TreeGrafter"/>
</dbReference>
<dbReference type="GO" id="GO:0005096">
    <property type="term" value="F:GTPase activator activity"/>
    <property type="evidence" value="ECO:0007669"/>
    <property type="project" value="TreeGrafter"/>
</dbReference>
<dbReference type="GO" id="GO:0051256">
    <property type="term" value="P:mitotic spindle midzone assembly"/>
    <property type="evidence" value="ECO:0007669"/>
    <property type="project" value="TreeGrafter"/>
</dbReference>
<dbReference type="Pfam" id="PF00620">
    <property type="entry name" value="RhoGAP"/>
    <property type="match status" value="1"/>
</dbReference>
<dbReference type="Proteomes" id="UP000616769">
    <property type="component" value="Unassembled WGS sequence"/>
</dbReference>
<dbReference type="Gene3D" id="3.30.60.20">
    <property type="match status" value="1"/>
</dbReference>
<dbReference type="PROSITE" id="PS50238">
    <property type="entry name" value="RHOGAP"/>
    <property type="match status" value="1"/>
</dbReference>
<comment type="caution">
    <text evidence="5">The sequence shown here is derived from an EMBL/GenBank/DDBJ whole genome shotgun (WGS) entry which is preliminary data.</text>
</comment>